<protein>
    <submittedName>
        <fullName evidence="1">Uncharacterized protein</fullName>
    </submittedName>
</protein>
<comment type="caution">
    <text evidence="1">The sequence shown here is derived from an EMBL/GenBank/DDBJ whole genome shotgun (WGS) entry which is preliminary data.</text>
</comment>
<gene>
    <name evidence="1" type="ORF">B2A_02794</name>
</gene>
<evidence type="ECO:0000313" key="1">
    <source>
        <dbReference type="EMBL" id="EQD62491.1"/>
    </source>
</evidence>
<dbReference type="AlphaFoldDB" id="T1APH5"/>
<sequence length="205" mass="23568">MSLEQALDAEMKKPGFGSSNCHLFFKERPHISKTRVDENGRAAYIDVDSNAKAIYSDTSTRYIASTDLTYDMLLSVYDVDTKELFVMRLFKHKPDTFKPLKKHLSGISRNKYKRLEARLIGLQDKEDYSILMPIFKELGKYRVPVVEVDLFGNQARHIALDSYLGTSFNILLLDRIYRPGELNAQITQEQFEAQMMKKGSTQVKA</sequence>
<name>T1APH5_9ZZZZ</name>
<reference evidence="1" key="2">
    <citation type="journal article" date="2014" name="ISME J.">
        <title>Microbial stratification in low pH oxic and suboxic macroscopic growths along an acid mine drainage.</title>
        <authorList>
            <person name="Mendez-Garcia C."/>
            <person name="Mesa V."/>
            <person name="Sprenger R.R."/>
            <person name="Richter M."/>
            <person name="Diez M.S."/>
            <person name="Solano J."/>
            <person name="Bargiela R."/>
            <person name="Golyshina O.V."/>
            <person name="Manteca A."/>
            <person name="Ramos J.L."/>
            <person name="Gallego J.R."/>
            <person name="Llorente I."/>
            <person name="Martins Dos Santos V.A."/>
            <person name="Jensen O.N."/>
            <person name="Pelaez A.I."/>
            <person name="Sanchez J."/>
            <person name="Ferrer M."/>
        </authorList>
    </citation>
    <scope>NUCLEOTIDE SEQUENCE</scope>
</reference>
<reference evidence="1" key="1">
    <citation type="submission" date="2013-08" db="EMBL/GenBank/DDBJ databases">
        <authorList>
            <person name="Mendez C."/>
            <person name="Richter M."/>
            <person name="Ferrer M."/>
            <person name="Sanchez J."/>
        </authorList>
    </citation>
    <scope>NUCLEOTIDE SEQUENCE</scope>
</reference>
<proteinExistence type="predicted"/>
<accession>T1APH5</accession>
<organism evidence="1">
    <name type="scientific">mine drainage metagenome</name>
    <dbReference type="NCBI Taxonomy" id="410659"/>
    <lineage>
        <taxon>unclassified sequences</taxon>
        <taxon>metagenomes</taxon>
        <taxon>ecological metagenomes</taxon>
    </lineage>
</organism>
<dbReference type="EMBL" id="AUZZ01001900">
    <property type="protein sequence ID" value="EQD62491.1"/>
    <property type="molecule type" value="Genomic_DNA"/>
</dbReference>